<proteinExistence type="inferred from homology"/>
<gene>
    <name evidence="5" type="ORF">BWK73_24140</name>
</gene>
<dbReference type="Gene3D" id="3.30.420.130">
    <property type="entry name" value="Dinitrogenase iron-molybdenum cofactor biosynthesis domain"/>
    <property type="match status" value="1"/>
</dbReference>
<dbReference type="InterPro" id="IPR003731">
    <property type="entry name" value="Di-Nase_FeMo-co_biosynth"/>
</dbReference>
<dbReference type="InterPro" id="IPR036105">
    <property type="entry name" value="DiNase_FeMo-co_biosyn_sf"/>
</dbReference>
<feature type="domain" description="Dinitrogenase iron-molybdenum cofactor biosynthesis" evidence="3">
    <location>
        <begin position="117"/>
        <end position="208"/>
    </location>
</feature>
<evidence type="ECO:0000313" key="6">
    <source>
        <dbReference type="Proteomes" id="UP000192491"/>
    </source>
</evidence>
<dbReference type="EMBL" id="MTEJ01000160">
    <property type="protein sequence ID" value="OQX08918.1"/>
    <property type="molecule type" value="Genomic_DNA"/>
</dbReference>
<feature type="domain" description="Dinitrogenase iron-molybdenum cofactor N-terminal" evidence="4">
    <location>
        <begin position="6"/>
        <end position="95"/>
    </location>
</feature>
<keyword evidence="2" id="KW-0535">Nitrogen fixation</keyword>
<dbReference type="PANTHER" id="PTHR33937">
    <property type="entry name" value="IRON-MOLYBDENUM PROTEIN-RELATED-RELATED"/>
    <property type="match status" value="1"/>
</dbReference>
<dbReference type="Proteomes" id="UP000192491">
    <property type="component" value="Unassembled WGS sequence"/>
</dbReference>
<dbReference type="InterPro" id="IPR051840">
    <property type="entry name" value="NifX/NifY_domain"/>
</dbReference>
<dbReference type="InterPro" id="IPR031763">
    <property type="entry name" value="NafY_N"/>
</dbReference>
<organism evidence="5 6">
    <name type="scientific">Thiothrix lacustris</name>
    <dbReference type="NCBI Taxonomy" id="525917"/>
    <lineage>
        <taxon>Bacteria</taxon>
        <taxon>Pseudomonadati</taxon>
        <taxon>Pseudomonadota</taxon>
        <taxon>Gammaproteobacteria</taxon>
        <taxon>Thiotrichales</taxon>
        <taxon>Thiotrichaceae</taxon>
        <taxon>Thiothrix</taxon>
    </lineage>
</organism>
<comment type="similarity">
    <text evidence="1">Belongs to the NifX/NifY family.</text>
</comment>
<sequence>MSALNLDRETALRIALASRALPGINITDLIGVLMQRLGSPLTVEALSRITVTHLKTGLGSPDGEEDGEDIGIGLDAMKLAVRILWGETGEEGNIPVVPTYADELQDAIRVAISSNNGTQLDGHFGSCLRYLIYQVTPQAIRLMDVRSSIEADIADDRNLFRVNLIKDCAIVYMVSIGGPAAAKVINSGIYPMKRVEGGEAEAVLQELQAAMLTSPPPWLSKILGVSQQERLKNYRGDSSDD</sequence>
<dbReference type="Pfam" id="PF16844">
    <property type="entry name" value="DIMCO_N"/>
    <property type="match status" value="1"/>
</dbReference>
<name>A0A1Y1QME2_9GAMM</name>
<protein>
    <submittedName>
        <fullName evidence="5">Dinitrogenase iron-molybdenum cofactor biosynthesis protein</fullName>
    </submittedName>
</protein>
<evidence type="ECO:0000259" key="3">
    <source>
        <dbReference type="Pfam" id="PF02579"/>
    </source>
</evidence>
<evidence type="ECO:0000259" key="4">
    <source>
        <dbReference type="Pfam" id="PF16844"/>
    </source>
</evidence>
<reference evidence="5 6" key="1">
    <citation type="submission" date="2017-01" db="EMBL/GenBank/DDBJ databases">
        <title>Novel large sulfur bacteria in the metagenomes of groundwater-fed chemosynthetic microbial mats in the Lake Huron basin.</title>
        <authorList>
            <person name="Sharrar A.M."/>
            <person name="Flood B.E."/>
            <person name="Bailey J.V."/>
            <person name="Jones D.S."/>
            <person name="Biddanda B."/>
            <person name="Ruberg S.A."/>
            <person name="Marcus D.N."/>
            <person name="Dick G.J."/>
        </authorList>
    </citation>
    <scope>NUCLEOTIDE SEQUENCE [LARGE SCALE GENOMIC DNA]</scope>
    <source>
        <strain evidence="5">A8</strain>
    </source>
</reference>
<dbReference type="PANTHER" id="PTHR33937:SF1">
    <property type="entry name" value="IRON-MOLIBDENUM COFACTOR PROCESSING PROTEIN"/>
    <property type="match status" value="1"/>
</dbReference>
<comment type="caution">
    <text evidence="5">The sequence shown here is derived from an EMBL/GenBank/DDBJ whole genome shotgun (WGS) entry which is preliminary data.</text>
</comment>
<dbReference type="Gene3D" id="1.10.150.590">
    <property type="entry name" value="Dinitrogenase iron-molybdenum cofactor, N-terminal"/>
    <property type="match status" value="1"/>
</dbReference>
<dbReference type="AlphaFoldDB" id="A0A1Y1QME2"/>
<dbReference type="SUPFAM" id="SSF53146">
    <property type="entry name" value="Nitrogenase accessory factor-like"/>
    <property type="match status" value="1"/>
</dbReference>
<evidence type="ECO:0000256" key="1">
    <source>
        <dbReference type="ARBA" id="ARBA00010285"/>
    </source>
</evidence>
<dbReference type="InterPro" id="IPR034169">
    <property type="entry name" value="NifX-like"/>
</dbReference>
<dbReference type="InterPro" id="IPR038127">
    <property type="entry name" value="NafY_N_sf"/>
</dbReference>
<dbReference type="CDD" id="cd00853">
    <property type="entry name" value="NifX"/>
    <property type="match status" value="1"/>
</dbReference>
<accession>A0A1Y1QME2</accession>
<evidence type="ECO:0000313" key="5">
    <source>
        <dbReference type="EMBL" id="OQX08918.1"/>
    </source>
</evidence>
<evidence type="ECO:0000256" key="2">
    <source>
        <dbReference type="ARBA" id="ARBA00023231"/>
    </source>
</evidence>
<dbReference type="Pfam" id="PF02579">
    <property type="entry name" value="Nitro_FeMo-Co"/>
    <property type="match status" value="1"/>
</dbReference>